<evidence type="ECO:0000259" key="9">
    <source>
        <dbReference type="SMART" id="SM00014"/>
    </source>
</evidence>
<protein>
    <submittedName>
        <fullName evidence="10">Phosphatase PAP2 family protein</fullName>
    </submittedName>
</protein>
<evidence type="ECO:0000256" key="1">
    <source>
        <dbReference type="ARBA" id="ARBA00004651"/>
    </source>
</evidence>
<evidence type="ECO:0000313" key="11">
    <source>
        <dbReference type="Proteomes" id="UP000433101"/>
    </source>
</evidence>
<evidence type="ECO:0000256" key="4">
    <source>
        <dbReference type="ARBA" id="ARBA00022801"/>
    </source>
</evidence>
<evidence type="ECO:0000313" key="10">
    <source>
        <dbReference type="EMBL" id="MXN64276.1"/>
    </source>
</evidence>
<evidence type="ECO:0000256" key="3">
    <source>
        <dbReference type="ARBA" id="ARBA00022692"/>
    </source>
</evidence>
<feature type="transmembrane region" description="Helical" evidence="8">
    <location>
        <begin position="108"/>
        <end position="131"/>
    </location>
</feature>
<keyword evidence="5 8" id="KW-1133">Transmembrane helix</keyword>
<feature type="domain" description="Phosphatidic acid phosphatase type 2/haloperoxidase" evidence="9">
    <location>
        <begin position="111"/>
        <end position="226"/>
    </location>
</feature>
<evidence type="ECO:0000256" key="5">
    <source>
        <dbReference type="ARBA" id="ARBA00022989"/>
    </source>
</evidence>
<dbReference type="SUPFAM" id="SSF48317">
    <property type="entry name" value="Acid phosphatase/Vanadium-dependent haloperoxidase"/>
    <property type="match status" value="1"/>
</dbReference>
<accession>A0A7X3S6X9</accession>
<keyword evidence="4" id="KW-0378">Hydrolase</keyword>
<evidence type="ECO:0000256" key="8">
    <source>
        <dbReference type="SAM" id="Phobius"/>
    </source>
</evidence>
<feature type="transmembrane region" description="Helical" evidence="8">
    <location>
        <begin position="236"/>
        <end position="257"/>
    </location>
</feature>
<organism evidence="10 11">
    <name type="scientific">Stappia sediminis</name>
    <dbReference type="NCBI Taxonomy" id="2692190"/>
    <lineage>
        <taxon>Bacteria</taxon>
        <taxon>Pseudomonadati</taxon>
        <taxon>Pseudomonadota</taxon>
        <taxon>Alphaproteobacteria</taxon>
        <taxon>Hyphomicrobiales</taxon>
        <taxon>Stappiaceae</taxon>
        <taxon>Stappia</taxon>
    </lineage>
</organism>
<feature type="transmembrane region" description="Helical" evidence="8">
    <location>
        <begin position="210"/>
        <end position="230"/>
    </location>
</feature>
<dbReference type="PANTHER" id="PTHR14969:SF62">
    <property type="entry name" value="DECAPRENYLPHOSPHORYL-5-PHOSPHORIBOSE PHOSPHATASE RV3807C-RELATED"/>
    <property type="match status" value="1"/>
</dbReference>
<feature type="transmembrane region" description="Helical" evidence="8">
    <location>
        <begin position="79"/>
        <end position="96"/>
    </location>
</feature>
<evidence type="ECO:0000256" key="2">
    <source>
        <dbReference type="ARBA" id="ARBA00022475"/>
    </source>
</evidence>
<name>A0A7X3S6X9_9HYPH</name>
<sequence length="289" mass="31887">MGNIRKIAILLETRNRRVRRKKCPVKPGQRPQDILAMLLLTVGIAIVALDIPTSPWIHSLPHEYISFFSSFTDLGKADWMLWGTGIYCLLMLALDWEQMSRRVRMAAVASWIYCAFVFTAVASSGLIALVLKWTLGRARPKYVELFGPVDFQLFAFKLSHTSFPSGHSTTIAAFATALALIFPAWSLLIIVCGFWIACSRIMVGAHYPSDVIAGTLIGIVVTFAIARWMARRHIGFILAGGGHIRPIFGSTSAGAYLRRLVRSGFRRGEPAHTTSRSSADDATQDESGS</sequence>
<dbReference type="PANTHER" id="PTHR14969">
    <property type="entry name" value="SPHINGOSINE-1-PHOSPHATE PHOSPHOHYDROLASE"/>
    <property type="match status" value="1"/>
</dbReference>
<reference evidence="10 11" key="1">
    <citation type="submission" date="2019-12" db="EMBL/GenBank/DDBJ databases">
        <authorList>
            <person name="Li M."/>
        </authorList>
    </citation>
    <scope>NUCLEOTIDE SEQUENCE [LARGE SCALE GENOMIC DNA]</scope>
    <source>
        <strain evidence="10 11">GBMRC 2046</strain>
    </source>
</reference>
<gene>
    <name evidence="10" type="ORF">GR183_05120</name>
</gene>
<evidence type="ECO:0000256" key="7">
    <source>
        <dbReference type="SAM" id="MobiDB-lite"/>
    </source>
</evidence>
<comment type="caution">
    <text evidence="10">The sequence shown here is derived from an EMBL/GenBank/DDBJ whole genome shotgun (WGS) entry which is preliminary data.</text>
</comment>
<keyword evidence="2" id="KW-1003">Cell membrane</keyword>
<feature type="compositionally biased region" description="Polar residues" evidence="7">
    <location>
        <begin position="272"/>
        <end position="281"/>
    </location>
</feature>
<keyword evidence="6 8" id="KW-0472">Membrane</keyword>
<dbReference type="GO" id="GO:0005886">
    <property type="term" value="C:plasma membrane"/>
    <property type="evidence" value="ECO:0007669"/>
    <property type="project" value="UniProtKB-SubCell"/>
</dbReference>
<dbReference type="GO" id="GO:0016787">
    <property type="term" value="F:hydrolase activity"/>
    <property type="evidence" value="ECO:0007669"/>
    <property type="project" value="UniProtKB-KW"/>
</dbReference>
<dbReference type="Proteomes" id="UP000433101">
    <property type="component" value="Unassembled WGS sequence"/>
</dbReference>
<keyword evidence="3 8" id="KW-0812">Transmembrane</keyword>
<proteinExistence type="predicted"/>
<dbReference type="AlphaFoldDB" id="A0A7X3S6X9"/>
<dbReference type="InterPro" id="IPR036938">
    <property type="entry name" value="PAP2/HPO_sf"/>
</dbReference>
<dbReference type="Gene3D" id="1.20.144.10">
    <property type="entry name" value="Phosphatidic acid phosphatase type 2/haloperoxidase"/>
    <property type="match status" value="1"/>
</dbReference>
<dbReference type="InterPro" id="IPR000326">
    <property type="entry name" value="PAP2/HPO"/>
</dbReference>
<dbReference type="EMBL" id="WUMV01000002">
    <property type="protein sequence ID" value="MXN64276.1"/>
    <property type="molecule type" value="Genomic_DNA"/>
</dbReference>
<evidence type="ECO:0000256" key="6">
    <source>
        <dbReference type="ARBA" id="ARBA00023136"/>
    </source>
</evidence>
<keyword evidence="11" id="KW-1185">Reference proteome</keyword>
<feature type="transmembrane region" description="Helical" evidence="8">
    <location>
        <begin position="34"/>
        <end position="59"/>
    </location>
</feature>
<feature type="transmembrane region" description="Helical" evidence="8">
    <location>
        <begin position="171"/>
        <end position="198"/>
    </location>
</feature>
<dbReference type="SMART" id="SM00014">
    <property type="entry name" value="acidPPc"/>
    <property type="match status" value="1"/>
</dbReference>
<comment type="subcellular location">
    <subcellularLocation>
        <location evidence="1">Cell membrane</location>
        <topology evidence="1">Multi-pass membrane protein</topology>
    </subcellularLocation>
</comment>
<dbReference type="Pfam" id="PF01569">
    <property type="entry name" value="PAP2"/>
    <property type="match status" value="1"/>
</dbReference>
<feature type="region of interest" description="Disordered" evidence="7">
    <location>
        <begin position="268"/>
        <end position="289"/>
    </location>
</feature>